<sequence>MNERPISPSMSRRSLFATGAAVAGAAAVSAPAQAVTPSDSAARRHRTQAVLLGTAGGPLWWDGTERAGISSAVVVGDATYLVDCGEGAGRQFARAGLDDLRAVFLTHLHSDHIVDYGNLLVHGWVNKLSSPENPVDIHGPGPRGELPPVAGDAPAPPLVSPDNPEPGTVGTTERIFTAFAPDINDRMRDTLAPDPRSLWTPHDIALPTGLGVDPNDNPHPSMAPFTVFEDDRVRVSATLVRHAPMFPSFAFRFDTDDGSVVFSGDTGVSDNLIRLAHRTDVLVHEVIDPAWIRSRYGGDNPTPEQQARARHHLNAHTSIEEAGAGTLVLNHYVPGDIPPQRLTPARKDFSGRFIAGDDLDRIGVGHPSPR</sequence>
<organism evidence="6 7">
    <name type="scientific">Haloactinomyces albus</name>
    <dbReference type="NCBI Taxonomy" id="1352928"/>
    <lineage>
        <taxon>Bacteria</taxon>
        <taxon>Bacillati</taxon>
        <taxon>Actinomycetota</taxon>
        <taxon>Actinomycetes</taxon>
        <taxon>Actinopolysporales</taxon>
        <taxon>Actinopolysporaceae</taxon>
        <taxon>Haloactinomyces</taxon>
    </lineage>
</organism>
<keyword evidence="7" id="KW-1185">Reference proteome</keyword>
<dbReference type="Gene3D" id="3.60.15.10">
    <property type="entry name" value="Ribonuclease Z/Hydroxyacylglutathione hydrolase-like"/>
    <property type="match status" value="1"/>
</dbReference>
<keyword evidence="2" id="KW-0378">Hydrolase</keyword>
<evidence type="ECO:0000313" key="7">
    <source>
        <dbReference type="Proteomes" id="UP001180845"/>
    </source>
</evidence>
<dbReference type="CDD" id="cd07719">
    <property type="entry name" value="arylsulfatase_AtsA-like_MBL-fold"/>
    <property type="match status" value="1"/>
</dbReference>
<evidence type="ECO:0000256" key="1">
    <source>
        <dbReference type="ARBA" id="ARBA00022759"/>
    </source>
</evidence>
<evidence type="ECO:0000313" key="6">
    <source>
        <dbReference type="EMBL" id="MDR7304347.1"/>
    </source>
</evidence>
<name>A0AAE4CQR0_9ACTN</name>
<protein>
    <submittedName>
        <fullName evidence="6">Ribonuclease BN (tRNA processing enzyme)</fullName>
    </submittedName>
</protein>
<feature type="region of interest" description="Disordered" evidence="3">
    <location>
        <begin position="135"/>
        <end position="169"/>
    </location>
</feature>
<comment type="caution">
    <text evidence="6">The sequence shown here is derived from an EMBL/GenBank/DDBJ whole genome shotgun (WGS) entry which is preliminary data.</text>
</comment>
<dbReference type="AlphaFoldDB" id="A0AAE4CQR0"/>
<dbReference type="PANTHER" id="PTHR46018:SF2">
    <property type="entry name" value="ZINC PHOSPHODIESTERASE ELAC PROTEIN 1"/>
    <property type="match status" value="1"/>
</dbReference>
<dbReference type="PANTHER" id="PTHR46018">
    <property type="entry name" value="ZINC PHOSPHODIESTERASE ELAC PROTEIN 1"/>
    <property type="match status" value="1"/>
</dbReference>
<dbReference type="Pfam" id="PF00753">
    <property type="entry name" value="Lactamase_B"/>
    <property type="match status" value="1"/>
</dbReference>
<gene>
    <name evidence="6" type="ORF">JOF55_004528</name>
</gene>
<dbReference type="InterPro" id="IPR036866">
    <property type="entry name" value="RibonucZ/Hydroxyglut_hydro"/>
</dbReference>
<proteinExistence type="predicted"/>
<dbReference type="InterPro" id="IPR006311">
    <property type="entry name" value="TAT_signal"/>
</dbReference>
<evidence type="ECO:0000259" key="5">
    <source>
        <dbReference type="Pfam" id="PF00753"/>
    </source>
</evidence>
<dbReference type="EMBL" id="JAVDXW010000001">
    <property type="protein sequence ID" value="MDR7304347.1"/>
    <property type="molecule type" value="Genomic_DNA"/>
</dbReference>
<dbReference type="Proteomes" id="UP001180845">
    <property type="component" value="Unassembled WGS sequence"/>
</dbReference>
<dbReference type="RefSeq" id="WP_310277966.1">
    <property type="nucleotide sequence ID" value="NZ_JAVDXW010000001.1"/>
</dbReference>
<keyword evidence="1" id="KW-0255">Endonuclease</keyword>
<dbReference type="GO" id="GO:0042781">
    <property type="term" value="F:3'-tRNA processing endoribonuclease activity"/>
    <property type="evidence" value="ECO:0007669"/>
    <property type="project" value="TreeGrafter"/>
</dbReference>
<dbReference type="InterPro" id="IPR001279">
    <property type="entry name" value="Metallo-B-lactamas"/>
</dbReference>
<reference evidence="6" key="1">
    <citation type="submission" date="2023-07" db="EMBL/GenBank/DDBJ databases">
        <title>Sequencing the genomes of 1000 actinobacteria strains.</title>
        <authorList>
            <person name="Klenk H.-P."/>
        </authorList>
    </citation>
    <scope>NUCLEOTIDE SEQUENCE</scope>
    <source>
        <strain evidence="6">DSM 45977</strain>
    </source>
</reference>
<evidence type="ECO:0000256" key="2">
    <source>
        <dbReference type="ARBA" id="ARBA00022801"/>
    </source>
</evidence>
<feature type="signal peptide" evidence="4">
    <location>
        <begin position="1"/>
        <end position="34"/>
    </location>
</feature>
<dbReference type="InterPro" id="IPR044094">
    <property type="entry name" value="AtsA-like_MBL-fold"/>
</dbReference>
<feature type="domain" description="Metallo-beta-lactamase" evidence="5">
    <location>
        <begin position="69"/>
        <end position="277"/>
    </location>
</feature>
<evidence type="ECO:0000256" key="4">
    <source>
        <dbReference type="SAM" id="SignalP"/>
    </source>
</evidence>
<evidence type="ECO:0000256" key="3">
    <source>
        <dbReference type="SAM" id="MobiDB-lite"/>
    </source>
</evidence>
<accession>A0AAE4CQR0</accession>
<dbReference type="SUPFAM" id="SSF56281">
    <property type="entry name" value="Metallo-hydrolase/oxidoreductase"/>
    <property type="match status" value="1"/>
</dbReference>
<keyword evidence="4" id="KW-0732">Signal</keyword>
<dbReference type="PROSITE" id="PS51318">
    <property type="entry name" value="TAT"/>
    <property type="match status" value="1"/>
</dbReference>
<keyword evidence="1" id="KW-0540">Nuclease</keyword>
<feature type="chain" id="PRO_5042037596" evidence="4">
    <location>
        <begin position="35"/>
        <end position="370"/>
    </location>
</feature>